<dbReference type="Proteomes" id="UP000004728">
    <property type="component" value="Unassembled WGS sequence"/>
</dbReference>
<dbReference type="FunCoup" id="F1ZCC4">
    <property type="interactions" value="448"/>
</dbReference>
<dbReference type="PROSITE" id="PS50893">
    <property type="entry name" value="ABC_TRANSPORTER_2"/>
    <property type="match status" value="1"/>
</dbReference>
<keyword evidence="3" id="KW-0547">Nucleotide-binding</keyword>
<dbReference type="NCBIfam" id="TIGR02204">
    <property type="entry name" value="MsbA_rel"/>
    <property type="match status" value="1"/>
</dbReference>
<dbReference type="SUPFAM" id="SSF90123">
    <property type="entry name" value="ABC transporter transmembrane region"/>
    <property type="match status" value="1"/>
</dbReference>
<dbReference type="AlphaFoldDB" id="F1ZCC4"/>
<reference evidence="12 13" key="1">
    <citation type="journal article" date="2012" name="J. Bacteriol.">
        <title>Draft Genome Sequence of Novosphingobium nitrogenifigens Y88T.</title>
        <authorList>
            <person name="Strabala T.J."/>
            <person name="Macdonald L."/>
            <person name="Liu V."/>
            <person name="Smit A.M."/>
        </authorList>
    </citation>
    <scope>NUCLEOTIDE SEQUENCE [LARGE SCALE GENOMIC DNA]</scope>
    <source>
        <strain evidence="12 13">DSM 19370</strain>
    </source>
</reference>
<gene>
    <name evidence="12" type="ORF">Y88_2995</name>
</gene>
<dbReference type="eggNOG" id="COG1132">
    <property type="taxonomic scope" value="Bacteria"/>
</dbReference>
<feature type="compositionally biased region" description="Pro residues" evidence="8">
    <location>
        <begin position="7"/>
        <end position="19"/>
    </location>
</feature>
<keyword evidence="4 12" id="KW-0067">ATP-binding</keyword>
<evidence type="ECO:0000256" key="3">
    <source>
        <dbReference type="ARBA" id="ARBA00022741"/>
    </source>
</evidence>
<feature type="domain" description="ABC transporter" evidence="10">
    <location>
        <begin position="384"/>
        <end position="620"/>
    </location>
</feature>
<feature type="transmembrane region" description="Helical" evidence="9">
    <location>
        <begin position="106"/>
        <end position="127"/>
    </location>
</feature>
<keyword evidence="2 9" id="KW-0812">Transmembrane</keyword>
<evidence type="ECO:0000256" key="2">
    <source>
        <dbReference type="ARBA" id="ARBA00022692"/>
    </source>
</evidence>
<evidence type="ECO:0000256" key="6">
    <source>
        <dbReference type="ARBA" id="ARBA00023136"/>
    </source>
</evidence>
<proteinExistence type="predicted"/>
<dbReference type="InterPro" id="IPR011918">
    <property type="entry name" value="ABC_MsbA_ATP-bd"/>
</dbReference>
<feature type="transmembrane region" description="Helical" evidence="9">
    <location>
        <begin position="65"/>
        <end position="86"/>
    </location>
</feature>
<dbReference type="GO" id="GO:0016887">
    <property type="term" value="F:ATP hydrolysis activity"/>
    <property type="evidence" value="ECO:0007669"/>
    <property type="project" value="InterPro"/>
</dbReference>
<dbReference type="Pfam" id="PF00005">
    <property type="entry name" value="ABC_tran"/>
    <property type="match status" value="1"/>
</dbReference>
<dbReference type="PANTHER" id="PTHR43394:SF1">
    <property type="entry name" value="ATP-BINDING CASSETTE SUB-FAMILY B MEMBER 10, MITOCHONDRIAL"/>
    <property type="match status" value="1"/>
</dbReference>
<accession>F1ZCC4</accession>
<evidence type="ECO:0000256" key="8">
    <source>
        <dbReference type="SAM" id="MobiDB-lite"/>
    </source>
</evidence>
<evidence type="ECO:0000259" key="11">
    <source>
        <dbReference type="PROSITE" id="PS50929"/>
    </source>
</evidence>
<comment type="subcellular location">
    <subcellularLocation>
        <location evidence="1">Cell membrane</location>
        <topology evidence="1">Multi-pass membrane protein</topology>
    </subcellularLocation>
</comment>
<evidence type="ECO:0000313" key="13">
    <source>
        <dbReference type="Proteomes" id="UP000004728"/>
    </source>
</evidence>
<evidence type="ECO:0000256" key="9">
    <source>
        <dbReference type="SAM" id="Phobius"/>
    </source>
</evidence>
<sequence>MNAAIPPSAPVTPATPPVEPSTSAIEPGQSPSQPETDPKSEPPRGKTLGPLHMVWKQALAYPGQVAAAGCALIVTALSTLAVPYGFRMVIDKGFSRGADTHALGEWFIILFGIVVVLGIGTATRFYFVSWLGERVVADIRMKVQDNLLKLPPSFFEMNSPKEISSRMTSDTAIIEQVVGTTVSIALRNSIMGIGGIAYLFALAPALTAWLLTGIPLVVGPIALFGNRLRKASRSSQDRVADVGVRVAEVLGAMKVVQAFGQESRELARFSLAVERTFSTARRRILIRSIMTAVVIVLILGGITALMWEGALGVASGRISGGTIAAFVLTGGLVAGSFQALTEVYGDLLRGAGAAERLGELLREKPEIAPPARPIALPAPPRGQLAFQHVTFRYPSRPDSPALHDFSLTVEPGETVAIVGPSGAGKSTLFQLAERFYDPQGGMVRIDGVPLPQADPAQVRARIALVPQEGVLFAATARDNLRYGRPEASDEDIWAAARAANAEGFLRELPQGLDTFLGEDGTRLSGGQRQRIAIARALLRDAPILLLDEATSALDAESERLVQDALDRLMQARTTLVIAHRLATVRAADRIIVMDGGRIVEEGTHASLLEAGGLYARLAGLQFEQSDGRD</sequence>
<dbReference type="Pfam" id="PF00664">
    <property type="entry name" value="ABC_membrane"/>
    <property type="match status" value="1"/>
</dbReference>
<dbReference type="InterPro" id="IPR011527">
    <property type="entry name" value="ABC1_TM_dom"/>
</dbReference>
<evidence type="ECO:0000313" key="12">
    <source>
        <dbReference type="EMBL" id="EGD57669.1"/>
    </source>
</evidence>
<dbReference type="InterPro" id="IPR017871">
    <property type="entry name" value="ABC_transporter-like_CS"/>
</dbReference>
<dbReference type="STRING" id="983920.Y88_2995"/>
<dbReference type="InterPro" id="IPR003593">
    <property type="entry name" value="AAA+_ATPase"/>
</dbReference>
<dbReference type="SUPFAM" id="SSF52540">
    <property type="entry name" value="P-loop containing nucleoside triphosphate hydrolases"/>
    <property type="match status" value="1"/>
</dbReference>
<dbReference type="PROSITE" id="PS50929">
    <property type="entry name" value="ABC_TM1F"/>
    <property type="match status" value="1"/>
</dbReference>
<keyword evidence="5 9" id="KW-1133">Transmembrane helix</keyword>
<dbReference type="GO" id="GO:0005886">
    <property type="term" value="C:plasma membrane"/>
    <property type="evidence" value="ECO:0007669"/>
    <property type="project" value="UniProtKB-SubCell"/>
</dbReference>
<dbReference type="GO" id="GO:0005524">
    <property type="term" value="F:ATP binding"/>
    <property type="evidence" value="ECO:0007669"/>
    <property type="project" value="UniProtKB-KW"/>
</dbReference>
<comment type="caution">
    <text evidence="12">The sequence shown here is derived from an EMBL/GenBank/DDBJ whole genome shotgun (WGS) entry which is preliminary data.</text>
</comment>
<evidence type="ECO:0000259" key="10">
    <source>
        <dbReference type="PROSITE" id="PS50893"/>
    </source>
</evidence>
<dbReference type="HOGENOM" id="CLU_000604_84_3_5"/>
<feature type="domain" description="ABC transmembrane type-1" evidence="11">
    <location>
        <begin position="66"/>
        <end position="349"/>
    </location>
</feature>
<dbReference type="Gene3D" id="1.20.1560.10">
    <property type="entry name" value="ABC transporter type 1, transmembrane domain"/>
    <property type="match status" value="1"/>
</dbReference>
<name>F1ZCC4_9SPHN</name>
<dbReference type="OrthoDB" id="9808328at2"/>
<dbReference type="SMART" id="SM00382">
    <property type="entry name" value="AAA"/>
    <property type="match status" value="1"/>
</dbReference>
<dbReference type="CDD" id="cd18575">
    <property type="entry name" value="ABC_6TM_bac_exporter_ABCB8_10_like"/>
    <property type="match status" value="1"/>
</dbReference>
<dbReference type="FunFam" id="3.40.50.300:FF:000218">
    <property type="entry name" value="Multidrug ABC transporter ATP-binding protein"/>
    <property type="match status" value="1"/>
</dbReference>
<dbReference type="InParanoid" id="F1ZCC4"/>
<dbReference type="Gene3D" id="3.40.50.300">
    <property type="entry name" value="P-loop containing nucleotide triphosphate hydrolases"/>
    <property type="match status" value="1"/>
</dbReference>
<dbReference type="GO" id="GO:0090374">
    <property type="term" value="P:oligopeptide export from mitochondrion"/>
    <property type="evidence" value="ECO:0007669"/>
    <property type="project" value="TreeGrafter"/>
</dbReference>
<organism evidence="12 13">
    <name type="scientific">Novosphingobium nitrogenifigens DSM 19370</name>
    <dbReference type="NCBI Taxonomy" id="983920"/>
    <lineage>
        <taxon>Bacteria</taxon>
        <taxon>Pseudomonadati</taxon>
        <taxon>Pseudomonadota</taxon>
        <taxon>Alphaproteobacteria</taxon>
        <taxon>Sphingomonadales</taxon>
        <taxon>Sphingomonadaceae</taxon>
        <taxon>Novosphingobium</taxon>
    </lineage>
</organism>
<dbReference type="InterPro" id="IPR039421">
    <property type="entry name" value="Type_1_exporter"/>
</dbReference>
<evidence type="ECO:0000256" key="5">
    <source>
        <dbReference type="ARBA" id="ARBA00022989"/>
    </source>
</evidence>
<dbReference type="InterPro" id="IPR036640">
    <property type="entry name" value="ABC1_TM_sf"/>
</dbReference>
<feature type="transmembrane region" description="Helical" evidence="9">
    <location>
        <begin position="196"/>
        <end position="224"/>
    </location>
</feature>
<keyword evidence="6 9" id="KW-0472">Membrane</keyword>
<evidence type="ECO:0000256" key="4">
    <source>
        <dbReference type="ARBA" id="ARBA00022840"/>
    </source>
</evidence>
<feature type="region of interest" description="Disordered" evidence="8">
    <location>
        <begin position="1"/>
        <end position="47"/>
    </location>
</feature>
<dbReference type="PANTHER" id="PTHR43394">
    <property type="entry name" value="ATP-DEPENDENT PERMEASE MDL1, MITOCHONDRIAL"/>
    <property type="match status" value="1"/>
</dbReference>
<dbReference type="EMBL" id="AEWJ01000054">
    <property type="protein sequence ID" value="EGD57669.1"/>
    <property type="molecule type" value="Genomic_DNA"/>
</dbReference>
<dbReference type="GO" id="GO:0015421">
    <property type="term" value="F:ABC-type oligopeptide transporter activity"/>
    <property type="evidence" value="ECO:0007669"/>
    <property type="project" value="TreeGrafter"/>
</dbReference>
<comment type="function">
    <text evidence="7">Part of an ABC transporter complex. Transmembrane domains (TMD) form a pore in the inner membrane and the ATP-binding domain (NBD) is responsible for energy generation.</text>
</comment>
<dbReference type="InterPro" id="IPR003439">
    <property type="entry name" value="ABC_transporter-like_ATP-bd"/>
</dbReference>
<evidence type="ECO:0000256" key="1">
    <source>
        <dbReference type="ARBA" id="ARBA00004651"/>
    </source>
</evidence>
<evidence type="ECO:0000256" key="7">
    <source>
        <dbReference type="ARBA" id="ARBA00024725"/>
    </source>
</evidence>
<feature type="transmembrane region" description="Helical" evidence="9">
    <location>
        <begin position="284"/>
        <end position="306"/>
    </location>
</feature>
<keyword evidence="13" id="KW-1185">Reference proteome</keyword>
<dbReference type="PROSITE" id="PS00211">
    <property type="entry name" value="ABC_TRANSPORTER_1"/>
    <property type="match status" value="1"/>
</dbReference>
<protein>
    <submittedName>
        <fullName evidence="12">ABC transporter, ATP-binding/permease protein</fullName>
    </submittedName>
</protein>
<dbReference type="RefSeq" id="WP_008071070.1">
    <property type="nucleotide sequence ID" value="NZ_AQWK01000008.1"/>
</dbReference>
<dbReference type="InterPro" id="IPR027417">
    <property type="entry name" value="P-loop_NTPase"/>
</dbReference>